<comment type="caution">
    <text evidence="2">The sequence shown here is derived from an EMBL/GenBank/DDBJ whole genome shotgun (WGS) entry which is preliminary data.</text>
</comment>
<evidence type="ECO:0000256" key="1">
    <source>
        <dbReference type="SAM" id="MobiDB-lite"/>
    </source>
</evidence>
<evidence type="ECO:0000313" key="2">
    <source>
        <dbReference type="EMBL" id="RCW80058.1"/>
    </source>
</evidence>
<feature type="compositionally biased region" description="Pro residues" evidence="1">
    <location>
        <begin position="7"/>
        <end position="23"/>
    </location>
</feature>
<accession>A0A368YKM4</accession>
<name>A0A368YKM4_9HYPH</name>
<reference evidence="2 3" key="1">
    <citation type="submission" date="2018-07" db="EMBL/GenBank/DDBJ databases">
        <title>Genomic Encyclopedia of Type Strains, Phase III (KMG-III): the genomes of soil and plant-associated and newly described type strains.</title>
        <authorList>
            <person name="Whitman W."/>
        </authorList>
    </citation>
    <scope>NUCLEOTIDE SEQUENCE [LARGE SCALE GENOMIC DNA]</scope>
    <source>
        <strain evidence="2 3">31-25a</strain>
    </source>
</reference>
<gene>
    <name evidence="2" type="ORF">C7476_11523</name>
</gene>
<evidence type="ECO:0000313" key="3">
    <source>
        <dbReference type="Proteomes" id="UP000253324"/>
    </source>
</evidence>
<keyword evidence="3" id="KW-1185">Reference proteome</keyword>
<proteinExistence type="predicted"/>
<dbReference type="Proteomes" id="UP000253324">
    <property type="component" value="Unassembled WGS sequence"/>
</dbReference>
<organism evidence="2 3">
    <name type="scientific">Phyllobacterium bourgognense</name>
    <dbReference type="NCBI Taxonomy" id="314236"/>
    <lineage>
        <taxon>Bacteria</taxon>
        <taxon>Pseudomonadati</taxon>
        <taxon>Pseudomonadota</taxon>
        <taxon>Alphaproteobacteria</taxon>
        <taxon>Hyphomicrobiales</taxon>
        <taxon>Phyllobacteriaceae</taxon>
        <taxon>Phyllobacterium</taxon>
    </lineage>
</organism>
<sequence length="32" mass="3505">MGDPIPTAEPEPSPPLPDDPPIPILSQDQFHR</sequence>
<dbReference type="EMBL" id="QPJM01000015">
    <property type="protein sequence ID" value="RCW80058.1"/>
    <property type="molecule type" value="Genomic_DNA"/>
</dbReference>
<protein>
    <submittedName>
        <fullName evidence="2">Uncharacterized protein</fullName>
    </submittedName>
</protein>
<feature type="region of interest" description="Disordered" evidence="1">
    <location>
        <begin position="1"/>
        <end position="32"/>
    </location>
</feature>
<dbReference type="AlphaFoldDB" id="A0A368YKM4"/>